<dbReference type="Pfam" id="PF01521">
    <property type="entry name" value="Fe-S_biosyn"/>
    <property type="match status" value="1"/>
</dbReference>
<sequence>MPLIANIQKALKPAATKQILSLTPSAVSRIKQLQLGAQKKMPGVNPTLKVSVINKGCSGLQYTMDMVSKKEKYDEEINQDGVKLFVDSKAVFTIIGSELDFVKDKLSAKFVFKNPNIKESCSCGQSFSV</sequence>
<keyword evidence="4" id="KW-1185">Reference proteome</keyword>
<dbReference type="SUPFAM" id="SSF89360">
    <property type="entry name" value="HesB-like domain"/>
    <property type="match status" value="1"/>
</dbReference>
<dbReference type="GO" id="GO:0005739">
    <property type="term" value="C:mitochondrion"/>
    <property type="evidence" value="ECO:0007669"/>
    <property type="project" value="TreeGrafter"/>
</dbReference>
<evidence type="ECO:0000259" key="2">
    <source>
        <dbReference type="Pfam" id="PF01521"/>
    </source>
</evidence>
<dbReference type="EMBL" id="MCFH01000013">
    <property type="protein sequence ID" value="ORX53428.1"/>
    <property type="molecule type" value="Genomic_DNA"/>
</dbReference>
<evidence type="ECO:0000256" key="1">
    <source>
        <dbReference type="ARBA" id="ARBA00006718"/>
    </source>
</evidence>
<dbReference type="STRING" id="1754191.A0A1Y1VDF3"/>
<dbReference type="PANTHER" id="PTHR10072">
    <property type="entry name" value="IRON-SULFUR CLUSTER ASSEMBLY PROTEIN"/>
    <property type="match status" value="1"/>
</dbReference>
<dbReference type="InterPro" id="IPR017870">
    <property type="entry name" value="FeS_cluster_insertion_CS"/>
</dbReference>
<dbReference type="Gene3D" id="2.60.300.12">
    <property type="entry name" value="HesB-like domain"/>
    <property type="match status" value="1"/>
</dbReference>
<dbReference type="InterPro" id="IPR016092">
    <property type="entry name" value="ATAP"/>
</dbReference>
<feature type="domain" description="Core" evidence="2">
    <location>
        <begin position="20"/>
        <end position="124"/>
    </location>
</feature>
<dbReference type="PROSITE" id="PS01152">
    <property type="entry name" value="HESB"/>
    <property type="match status" value="1"/>
</dbReference>
<dbReference type="PANTHER" id="PTHR10072:SF41">
    <property type="entry name" value="IRON-SULFUR CLUSTER ASSEMBLY 1 HOMOLOG, MITOCHONDRIAL"/>
    <property type="match status" value="1"/>
</dbReference>
<gene>
    <name evidence="3" type="ORF">BCR36DRAFT_582253</name>
</gene>
<dbReference type="InterPro" id="IPR050322">
    <property type="entry name" value="Fe-S_cluster_asmbl/transfer"/>
</dbReference>
<reference evidence="3 4" key="1">
    <citation type="submission" date="2016-08" db="EMBL/GenBank/DDBJ databases">
        <title>Genomes of anaerobic fungi encode conserved fungal cellulosomes for biomass hydrolysis.</title>
        <authorList>
            <consortium name="DOE Joint Genome Institute"/>
            <person name="Haitjema C.H."/>
            <person name="Gilmore S.P."/>
            <person name="Henske J.K."/>
            <person name="Solomon K.V."/>
            <person name="De Groot R."/>
            <person name="Kuo A."/>
            <person name="Mondo S.J."/>
            <person name="Salamov A.A."/>
            <person name="Labutti K."/>
            <person name="Zhao Z."/>
            <person name="Chiniquy J."/>
            <person name="Barry K."/>
            <person name="Brewer H.M."/>
            <person name="Purvine S.O."/>
            <person name="Wright A.T."/>
            <person name="Boxma B."/>
            <person name="Van Alen T."/>
            <person name="Hackstein J.H."/>
            <person name="Baker S.E."/>
            <person name="Grigoriev I.V."/>
            <person name="O'Malley M.A."/>
        </authorList>
    </citation>
    <scope>NUCLEOTIDE SEQUENCE [LARGE SCALE GENOMIC DNA]</scope>
    <source>
        <strain evidence="4">finn</strain>
    </source>
</reference>
<organism evidence="3 4">
    <name type="scientific">Piromyces finnis</name>
    <dbReference type="NCBI Taxonomy" id="1754191"/>
    <lineage>
        <taxon>Eukaryota</taxon>
        <taxon>Fungi</taxon>
        <taxon>Fungi incertae sedis</taxon>
        <taxon>Chytridiomycota</taxon>
        <taxon>Chytridiomycota incertae sedis</taxon>
        <taxon>Neocallimastigomycetes</taxon>
        <taxon>Neocallimastigales</taxon>
        <taxon>Neocallimastigaceae</taxon>
        <taxon>Piromyces</taxon>
    </lineage>
</organism>
<dbReference type="InterPro" id="IPR000361">
    <property type="entry name" value="ATAP_core_dom"/>
</dbReference>
<dbReference type="AlphaFoldDB" id="A0A1Y1VDF3"/>
<evidence type="ECO:0000313" key="4">
    <source>
        <dbReference type="Proteomes" id="UP000193719"/>
    </source>
</evidence>
<accession>A0A1Y1VDF3</accession>
<dbReference type="GO" id="GO:0051537">
    <property type="term" value="F:2 iron, 2 sulfur cluster binding"/>
    <property type="evidence" value="ECO:0007669"/>
    <property type="project" value="TreeGrafter"/>
</dbReference>
<dbReference type="Proteomes" id="UP000193719">
    <property type="component" value="Unassembled WGS sequence"/>
</dbReference>
<dbReference type="InterPro" id="IPR035903">
    <property type="entry name" value="HesB-like_dom_sf"/>
</dbReference>
<comment type="similarity">
    <text evidence="1">Belongs to the HesB/IscA family.</text>
</comment>
<name>A0A1Y1VDF3_9FUNG</name>
<dbReference type="OrthoDB" id="333486at2759"/>
<reference evidence="3 4" key="2">
    <citation type="submission" date="2016-08" db="EMBL/GenBank/DDBJ databases">
        <title>Pervasive Adenine N6-methylation of Active Genes in Fungi.</title>
        <authorList>
            <consortium name="DOE Joint Genome Institute"/>
            <person name="Mondo S.J."/>
            <person name="Dannebaum R.O."/>
            <person name="Kuo R.C."/>
            <person name="Labutti K."/>
            <person name="Haridas S."/>
            <person name="Kuo A."/>
            <person name="Salamov A."/>
            <person name="Ahrendt S.R."/>
            <person name="Lipzen A."/>
            <person name="Sullivan W."/>
            <person name="Andreopoulos W.B."/>
            <person name="Clum A."/>
            <person name="Lindquist E."/>
            <person name="Daum C."/>
            <person name="Ramamoorthy G.K."/>
            <person name="Gryganskyi A."/>
            <person name="Culley D."/>
            <person name="Magnuson J.K."/>
            <person name="James T.Y."/>
            <person name="O'Malley M.A."/>
            <person name="Stajich J.E."/>
            <person name="Spatafora J.W."/>
            <person name="Visel A."/>
            <person name="Grigoriev I.V."/>
        </authorList>
    </citation>
    <scope>NUCLEOTIDE SEQUENCE [LARGE SCALE GENOMIC DNA]</scope>
    <source>
        <strain evidence="4">finn</strain>
    </source>
</reference>
<dbReference type="NCBIfam" id="TIGR00049">
    <property type="entry name" value="iron-sulfur cluster assembly accessory protein"/>
    <property type="match status" value="1"/>
</dbReference>
<dbReference type="GO" id="GO:0016226">
    <property type="term" value="P:iron-sulfur cluster assembly"/>
    <property type="evidence" value="ECO:0007669"/>
    <property type="project" value="InterPro"/>
</dbReference>
<protein>
    <recommendedName>
        <fullName evidence="2">Core domain-containing protein</fullName>
    </recommendedName>
</protein>
<proteinExistence type="inferred from homology"/>
<evidence type="ECO:0000313" key="3">
    <source>
        <dbReference type="EMBL" id="ORX53428.1"/>
    </source>
</evidence>
<comment type="caution">
    <text evidence="3">The sequence shown here is derived from an EMBL/GenBank/DDBJ whole genome shotgun (WGS) entry which is preliminary data.</text>
</comment>